<sequence length="411" mass="47143">MLTSRTQSLGHLCMDRLKKRYMEVHRATIVIVAPTGAAKLATLQMQKSKALTMIALSVRGEIIADEETVEHVLMTLHESYEELVNTITYRPTLPSVDELTVILLQDEIQREIKGKKQGFCEALLVKLKNFIRRKTTSKGDCLSKEKKNPNKCHFYESTSHWMRNCLELAVDPKKRRADRRDKMTINLVDNFESGENDDSSDSNCELAINLIELNIDEQCTSRAKCLWAKAIATTKYVINMIPTQANAGETPYYKLTGVTPNIKHLKPQVHLMDFYLNATEVEQLGHDLPNSTQEAMGHPDWRAALVDELSSIFKNDTWDQLSLLHDRKAILTKWIFRVKHNEDVTIAKFKAKLVAREFQPREDHDYTETFASVVKWNTLRSVVSLVGHQGWTIVQLDVKIAFLKKDILEFM</sequence>
<dbReference type="AlphaFoldDB" id="A0A176WDT6"/>
<evidence type="ECO:0000259" key="1">
    <source>
        <dbReference type="Pfam" id="PF07727"/>
    </source>
</evidence>
<dbReference type="Proteomes" id="UP000077202">
    <property type="component" value="Unassembled WGS sequence"/>
</dbReference>
<name>A0A176WDT6_MARPO</name>
<keyword evidence="3" id="KW-1185">Reference proteome</keyword>
<dbReference type="InterPro" id="IPR013103">
    <property type="entry name" value="RVT_2"/>
</dbReference>
<reference evidence="2" key="1">
    <citation type="submission" date="2016-03" db="EMBL/GenBank/DDBJ databases">
        <title>Mechanisms controlling the formation of the plant cell surface in tip-growing cells are functionally conserved among land plants.</title>
        <authorList>
            <person name="Honkanen S."/>
            <person name="Jones V.A."/>
            <person name="Morieri G."/>
            <person name="Champion C."/>
            <person name="Hetherington A.J."/>
            <person name="Kelly S."/>
            <person name="Saint-Marcoux D."/>
            <person name="Proust H."/>
            <person name="Prescott H."/>
            <person name="Dolan L."/>
        </authorList>
    </citation>
    <scope>NUCLEOTIDE SEQUENCE [LARGE SCALE GENOMIC DNA]</scope>
    <source>
        <tissue evidence="2">Whole gametophyte</tissue>
    </source>
</reference>
<dbReference type="EMBL" id="LVLJ01001101">
    <property type="protein sequence ID" value="OAE31408.1"/>
    <property type="molecule type" value="Genomic_DNA"/>
</dbReference>
<evidence type="ECO:0000313" key="2">
    <source>
        <dbReference type="EMBL" id="OAE31408.1"/>
    </source>
</evidence>
<comment type="caution">
    <text evidence="2">The sequence shown here is derived from an EMBL/GenBank/DDBJ whole genome shotgun (WGS) entry which is preliminary data.</text>
</comment>
<proteinExistence type="predicted"/>
<feature type="domain" description="Reverse transcriptase Ty1/copia-type" evidence="1">
    <location>
        <begin position="315"/>
        <end position="409"/>
    </location>
</feature>
<protein>
    <recommendedName>
        <fullName evidence="1">Reverse transcriptase Ty1/copia-type domain-containing protein</fullName>
    </recommendedName>
</protein>
<gene>
    <name evidence="2" type="ORF">AXG93_841s1000</name>
</gene>
<dbReference type="Pfam" id="PF07727">
    <property type="entry name" value="RVT_2"/>
    <property type="match status" value="1"/>
</dbReference>
<evidence type="ECO:0000313" key="3">
    <source>
        <dbReference type="Proteomes" id="UP000077202"/>
    </source>
</evidence>
<accession>A0A176WDT6</accession>
<organism evidence="2 3">
    <name type="scientific">Marchantia polymorpha subsp. ruderalis</name>
    <dbReference type="NCBI Taxonomy" id="1480154"/>
    <lineage>
        <taxon>Eukaryota</taxon>
        <taxon>Viridiplantae</taxon>
        <taxon>Streptophyta</taxon>
        <taxon>Embryophyta</taxon>
        <taxon>Marchantiophyta</taxon>
        <taxon>Marchantiopsida</taxon>
        <taxon>Marchantiidae</taxon>
        <taxon>Marchantiales</taxon>
        <taxon>Marchantiaceae</taxon>
        <taxon>Marchantia</taxon>
    </lineage>
</organism>